<evidence type="ECO:0000313" key="23">
    <source>
        <dbReference type="RefSeq" id="XP_031758647.1"/>
    </source>
</evidence>
<dbReference type="RefSeq" id="XP_031758654.1">
    <property type="nucleotide sequence ID" value="XM_031902794.1"/>
</dbReference>
<evidence type="ECO:0000256" key="7">
    <source>
        <dbReference type="ARBA" id="ARBA00022801"/>
    </source>
</evidence>
<sequence length="1948" mass="216871">MAAQAFIVLYTHQKTKKSKTWQDGILKLSPEGRVATLYNDKGQHLENVYLKTNKLNSGDDLESDRYLITVEGEDLSGGIPQTSTEVREAPKISKSTLKPVGLLHPVGLKRKFSGFQGPREISKKPSLGVEGETQSPVLAQGCSSLPSQLYSASPLFATPCLKNSDAILPPDCGSLACWKNNPDGRNQTLPLTSSFSCSYSSNDLWMTESEKVDKSSSTAANVEVNSVTQKFRSRSQILALLKSQPPQQTSAALSKSNEHYDELSGSGHSDVLNTKDTIMPGKENCFVVVGQKSKYPQDIPVEPNLKKSRWDAYLEHSPPSDSEDTVNSDKDKSVEQDDPYKVQCFSSSLDLTQKTSSRKNIQGKPLSPQLSAQSENCLPPQLAEATKFHTPQTSVLHLQWKTETSNCKSYVGQEDLNTDNCSNATQPFGDISFSSEYSLQGCRDNETPISEKPVASPSLKISDTAICSSEDETSDPAMTEITFNLLDSFDCIVSDDEDSQIVCPNIKEAEHGPLGEIIPTKDRKDNVPLHCQNEKHAGNEIMESRDITDMSSGSNISRTKNYGLVEYDSKLQVLSDTVKHENCAIKEEHKEKLQNFPGTSDLGRMFDIKTELSHDKKDTTENTAHISMGNIVQPKGSLLENSTVVKEASKLSQESQRSTHNCILVLPINKSQSKMPLLENHIQSSNEGILCNQSTFDSTENIKTENSISVLKGLTKHSNAIESLDILNDDSESTTREDECSGHTDKLSGEVEEDHHKTMHDDFFQCDLDQAKPFPTAEFIFSQEFKSDNTPRFQCPEPVPPKLLSAKSLEEELFVEDFPAKPGTVHVPQGTHCNNAVPFKAFALPQWDGGTQQSDCDWDLSQWPSRETIKPDLTIVQEKPDIDRPFSWHENTIMQLKELKDTQNATQDISCTNSTISQVGSKLQRLLPVVTTPDLADSTRPVPAGYEYKKCFLDTNCSPSPNIYTTKNLIDVPVHNAFVENIEEGTGFLKPTEDRNSPKRQSKWTKYQNKSLCSRTNENVEDMKANEEFFAKSLFGKEPYMADKVDDKASVESICLTLLKDTLSKKNSGLVQHGLHTKRHPTISIAQLNKGKTSFLSDSSGNVKISCELHFPSRETVQSTVSIPKREISIPILYQSVTHYKHVFTAALTEHLNIMMFELSQRLYKALSKVDMSFYTSSRAAGEMGKHNVTPLCLHQQPAKLVMVKKEGPNKGRFFYTCDAPKSDQCKFFKWLNETQCSSPVQGHAQPKVVMGDMKSVASFVRSHKVALYEESHLMVRKVSGFQNKSFGKFKKIINANSDFAGESKTKLYLKLNRKENSSAYSKDDLWVVSKTIDFEPVDTFVAFSVFFGPSANNEIEIQPLKGYSPSNWPSNTLVHAVLVCNASTELTSLRNIQEHLNPSTLPIMPHLLKMQSEQEGESKTNTGKFKPPSLTAKIPQRCELPSCSFILAKSQEMIEQFRLNEDQATALMQIAQMMTTAAGSYKAVAPPITVIHGVFGAGKSYLLSVVVLFLVQLFERGNPAEGYEASPWKILISSSTNVAVDRVLLGLLDLGFSQFVRVGSIRKIAKPILPFSLHAGSENENEQIKELLALLKDDLTPVEKAYVRKSIEQHKLGTNKALLGQVRVVGATCAACPFACMSNLKFPVVVLDECSQMTEPASMLPVARFQCEKLILVGDPKQLSPTIQGSEPAHEKGLEQTLFSRLCLMGHKAIILRTQYRCHPAICSIANELFYDSHLINGVSEEDRKPLLDWLPTLCFYNVNGTEQVEGNNSFYNMEEANFTVKLIQSLIASGIEGSMIGVITLYKSQMYKIFSLLASSAHCDSTDIKAVQVSTVDAFQGAEKEIIILSCVRTRQVGFIDSEKRMNVGLTRGKRHLLIIANLACLRKNKLWEHVIHHCERQKNGLKHVSQWEEKLNAILLRYQEKKIEEDMKKKKSKARECNVNPSPQS</sequence>
<evidence type="ECO:0000256" key="3">
    <source>
        <dbReference type="ARBA" id="ARBA00022723"/>
    </source>
</evidence>
<evidence type="ECO:0000256" key="8">
    <source>
        <dbReference type="ARBA" id="ARBA00022806"/>
    </source>
</evidence>
<keyword evidence="11" id="KW-0234">DNA repair</keyword>
<dbReference type="GO" id="GO:0016604">
    <property type="term" value="C:nuclear body"/>
    <property type="evidence" value="ECO:0000318"/>
    <property type="project" value="GO_Central"/>
</dbReference>
<evidence type="ECO:0000256" key="1">
    <source>
        <dbReference type="ARBA" id="ARBA00004123"/>
    </source>
</evidence>
<dbReference type="GO" id="GO:0003723">
    <property type="term" value="F:RNA binding"/>
    <property type="evidence" value="ECO:0000318"/>
    <property type="project" value="GO_Central"/>
</dbReference>
<dbReference type="Pfam" id="PF10382">
    <property type="entry name" value="ZGRF1-like_N"/>
    <property type="match status" value="1"/>
</dbReference>
<evidence type="ECO:0000256" key="2">
    <source>
        <dbReference type="ARBA" id="ARBA00022553"/>
    </source>
</evidence>
<evidence type="ECO:0000256" key="17">
    <source>
        <dbReference type="ARBA" id="ARBA00072540"/>
    </source>
</evidence>
<dbReference type="InterPro" id="IPR010666">
    <property type="entry name" value="Znf_GRF"/>
</dbReference>
<evidence type="ECO:0000256" key="16">
    <source>
        <dbReference type="ARBA" id="ARBA00066212"/>
    </source>
</evidence>
<dbReference type="InterPro" id="IPR041677">
    <property type="entry name" value="DNA2/NAM7_AAA_11"/>
</dbReference>
<name>A0A8J1JL84_XENTR</name>
<keyword evidence="5" id="KW-0227">DNA damage</keyword>
<proteinExistence type="predicted"/>
<evidence type="ECO:0000256" key="4">
    <source>
        <dbReference type="ARBA" id="ARBA00022741"/>
    </source>
</evidence>
<organism evidence="22 23">
    <name type="scientific">Xenopus tropicalis</name>
    <name type="common">Western clawed frog</name>
    <name type="synonym">Silurana tropicalis</name>
    <dbReference type="NCBI Taxonomy" id="8364"/>
    <lineage>
        <taxon>Eukaryota</taxon>
        <taxon>Metazoa</taxon>
        <taxon>Chordata</taxon>
        <taxon>Craniata</taxon>
        <taxon>Vertebrata</taxon>
        <taxon>Euteleostomi</taxon>
        <taxon>Amphibia</taxon>
        <taxon>Batrachia</taxon>
        <taxon>Anura</taxon>
        <taxon>Pipoidea</taxon>
        <taxon>Pipidae</taxon>
        <taxon>Xenopodinae</taxon>
        <taxon>Xenopus</taxon>
        <taxon>Silurana</taxon>
    </lineage>
</organism>
<evidence type="ECO:0000313" key="26">
    <source>
        <dbReference type="Xenbase" id="XB-GENE-6461443"/>
    </source>
</evidence>
<feature type="compositionally biased region" description="Polar residues" evidence="20">
    <location>
        <begin position="244"/>
        <end position="255"/>
    </location>
</feature>
<dbReference type="FunFam" id="3.40.50.300:FF:001087">
    <property type="entry name" value="ZGRF1 isoform 9"/>
    <property type="match status" value="1"/>
</dbReference>
<gene>
    <name evidence="23 24 25 26" type="primary">zgrf1</name>
</gene>
<feature type="region of interest" description="Disordered" evidence="20">
    <location>
        <begin position="353"/>
        <end position="373"/>
    </location>
</feature>
<dbReference type="GO" id="GO:0006369">
    <property type="term" value="P:termination of RNA polymerase II transcription"/>
    <property type="evidence" value="ECO:0000318"/>
    <property type="project" value="GO_Central"/>
</dbReference>
<dbReference type="Pfam" id="PF13086">
    <property type="entry name" value="AAA_11"/>
    <property type="match status" value="2"/>
</dbReference>
<dbReference type="GeneID" id="100327248"/>
<feature type="domain" description="GRF-type" evidence="21">
    <location>
        <begin position="1193"/>
        <end position="1235"/>
    </location>
</feature>
<evidence type="ECO:0000313" key="24">
    <source>
        <dbReference type="RefSeq" id="XP_031758654.1"/>
    </source>
</evidence>
<dbReference type="RefSeq" id="XP_031758661.1">
    <property type="nucleotide sequence ID" value="XM_031902801.1"/>
</dbReference>
<dbReference type="EC" id="5.6.2.3" evidence="14"/>
<dbReference type="OrthoDB" id="6513042at2759"/>
<feature type="compositionally biased region" description="Basic and acidic residues" evidence="20">
    <location>
        <begin position="327"/>
        <end position="339"/>
    </location>
</feature>
<dbReference type="Pfam" id="PF13087">
    <property type="entry name" value="AAA_12"/>
    <property type="match status" value="1"/>
</dbReference>
<dbReference type="PROSITE" id="PS51999">
    <property type="entry name" value="ZF_GRF"/>
    <property type="match status" value="1"/>
</dbReference>
<dbReference type="CDD" id="cd18808">
    <property type="entry name" value="SF1_C_Upf1"/>
    <property type="match status" value="1"/>
</dbReference>
<dbReference type="OMA" id="TWITESE"/>
<evidence type="ECO:0000256" key="5">
    <source>
        <dbReference type="ARBA" id="ARBA00022763"/>
    </source>
</evidence>
<keyword evidence="12" id="KW-0413">Isomerase</keyword>
<dbReference type="InterPro" id="IPR047187">
    <property type="entry name" value="SF1_C_Upf1"/>
</dbReference>
<evidence type="ECO:0000256" key="12">
    <source>
        <dbReference type="ARBA" id="ARBA00023235"/>
    </source>
</evidence>
<accession>A0A8J1JL84</accession>
<dbReference type="InterPro" id="IPR018838">
    <property type="entry name" value="ZGRF1-like_N"/>
</dbReference>
<dbReference type="InterPro" id="IPR027417">
    <property type="entry name" value="P-loop_NTPase"/>
</dbReference>
<evidence type="ECO:0000256" key="14">
    <source>
        <dbReference type="ARBA" id="ARBA00044969"/>
    </source>
</evidence>
<evidence type="ECO:0000256" key="15">
    <source>
        <dbReference type="ARBA" id="ARBA00048954"/>
    </source>
</evidence>
<dbReference type="InterPro" id="IPR052800">
    <property type="entry name" value="DNA_Repair_Helicase_ZGRF1"/>
</dbReference>
<keyword evidence="7" id="KW-0378">Hydrolase</keyword>
<keyword evidence="13" id="KW-0539">Nucleus</keyword>
<evidence type="ECO:0000313" key="22">
    <source>
        <dbReference type="Proteomes" id="UP000008143"/>
    </source>
</evidence>
<comment type="subunit">
    <text evidence="16">Interacts with DNA repair protein RAD51; the interaction promotes RAD51 strand exchange activity. Also interacts with DNA repair proteins EXO1 and BRCA1; the interactions are increased following DNA damage induction.</text>
</comment>
<comment type="catalytic activity">
    <reaction evidence="15">
        <text>ATP + H2O = ADP + phosphate + H(+)</text>
        <dbReference type="Rhea" id="RHEA:13065"/>
        <dbReference type="ChEBI" id="CHEBI:15377"/>
        <dbReference type="ChEBI" id="CHEBI:15378"/>
        <dbReference type="ChEBI" id="CHEBI:30616"/>
        <dbReference type="ChEBI" id="CHEBI:43474"/>
        <dbReference type="ChEBI" id="CHEBI:456216"/>
        <dbReference type="EC" id="5.6.2.3"/>
    </reaction>
</comment>
<evidence type="ECO:0000256" key="9">
    <source>
        <dbReference type="ARBA" id="ARBA00022833"/>
    </source>
</evidence>
<keyword evidence="2" id="KW-0597">Phosphoprotein</keyword>
<dbReference type="GO" id="GO:0043139">
    <property type="term" value="F:5'-3' DNA helicase activity"/>
    <property type="evidence" value="ECO:0007669"/>
    <property type="project" value="UniProtKB-EC"/>
</dbReference>
<dbReference type="PANTHER" id="PTHR28535:SF1">
    <property type="entry name" value="PROTEIN ZGRF1"/>
    <property type="match status" value="1"/>
</dbReference>
<keyword evidence="8" id="KW-0347">Helicase</keyword>
<evidence type="ECO:0000256" key="18">
    <source>
        <dbReference type="ARBA" id="ARBA00083828"/>
    </source>
</evidence>
<dbReference type="RefSeq" id="XP_031758647.1">
    <property type="nucleotide sequence ID" value="XM_031902787.1"/>
</dbReference>
<dbReference type="SUPFAM" id="SSF52540">
    <property type="entry name" value="P-loop containing nucleoside triphosphate hydrolases"/>
    <property type="match status" value="1"/>
</dbReference>
<keyword evidence="10" id="KW-0067">ATP-binding</keyword>
<keyword evidence="4" id="KW-0547">Nucleotide-binding</keyword>
<evidence type="ECO:0000256" key="19">
    <source>
        <dbReference type="PROSITE-ProRule" id="PRU01343"/>
    </source>
</evidence>
<feature type="region of interest" description="Disordered" evidence="20">
    <location>
        <begin position="243"/>
        <end position="274"/>
    </location>
</feature>
<keyword evidence="9" id="KW-0862">Zinc</keyword>
<evidence type="ECO:0000256" key="6">
    <source>
        <dbReference type="ARBA" id="ARBA00022771"/>
    </source>
</evidence>
<evidence type="ECO:0000313" key="25">
    <source>
        <dbReference type="RefSeq" id="XP_031758661.1"/>
    </source>
</evidence>
<evidence type="ECO:0000256" key="13">
    <source>
        <dbReference type="ARBA" id="ARBA00023242"/>
    </source>
</evidence>
<dbReference type="KEGG" id="xtr:100327248"/>
<reference evidence="23 24" key="1">
    <citation type="submission" date="2025-04" db="UniProtKB">
        <authorList>
            <consortium name="RefSeq"/>
        </authorList>
    </citation>
    <scope>IDENTIFICATION</scope>
    <source>
        <strain evidence="23 24">Nigerian</strain>
        <tissue evidence="23 24">Liver and blood</tissue>
    </source>
</reference>
<dbReference type="GO" id="GO:0006281">
    <property type="term" value="P:DNA repair"/>
    <property type="evidence" value="ECO:0007669"/>
    <property type="project" value="UniProtKB-KW"/>
</dbReference>
<dbReference type="Xenbase" id="XB-GENE-6461443">
    <property type="gene designation" value="zgrf1"/>
</dbReference>
<evidence type="ECO:0000256" key="20">
    <source>
        <dbReference type="SAM" id="MobiDB-lite"/>
    </source>
</evidence>
<dbReference type="GO" id="GO:0001147">
    <property type="term" value="F:transcription termination site sequence-specific DNA binding"/>
    <property type="evidence" value="ECO:0000318"/>
    <property type="project" value="GO_Central"/>
</dbReference>
<dbReference type="CTD" id="55345"/>
<dbReference type="AGR" id="Xenbase:XB-GENE-6461443"/>
<dbReference type="Pfam" id="PF06839">
    <property type="entry name" value="Zn_ribbon_GRF"/>
    <property type="match status" value="1"/>
</dbReference>
<keyword evidence="3" id="KW-0479">Metal-binding</keyword>
<evidence type="ECO:0000256" key="11">
    <source>
        <dbReference type="ARBA" id="ARBA00023204"/>
    </source>
</evidence>
<evidence type="ECO:0000259" key="21">
    <source>
        <dbReference type="PROSITE" id="PS51999"/>
    </source>
</evidence>
<protein>
    <recommendedName>
        <fullName evidence="17">5'-3' DNA helicase ZGRF1</fullName>
        <ecNumber evidence="14">5.6.2.3</ecNumber>
    </recommendedName>
    <alternativeName>
        <fullName evidence="18">GRF-type zinc finger domain-containing protein 1</fullName>
    </alternativeName>
</protein>
<feature type="region of interest" description="Disordered" evidence="20">
    <location>
        <begin position="314"/>
        <end position="339"/>
    </location>
</feature>
<keyword evidence="22" id="KW-1185">Reference proteome</keyword>
<dbReference type="GO" id="GO:0008270">
    <property type="term" value="F:zinc ion binding"/>
    <property type="evidence" value="ECO:0007669"/>
    <property type="project" value="UniProtKB-KW"/>
</dbReference>
<keyword evidence="6 19" id="KW-0863">Zinc-finger</keyword>
<dbReference type="GO" id="GO:0016787">
    <property type="term" value="F:hydrolase activity"/>
    <property type="evidence" value="ECO:0007669"/>
    <property type="project" value="UniProtKB-KW"/>
</dbReference>
<comment type="subcellular location">
    <subcellularLocation>
        <location evidence="1">Nucleus</location>
    </subcellularLocation>
</comment>
<dbReference type="Proteomes" id="UP000008143">
    <property type="component" value="Chromosome 1"/>
</dbReference>
<dbReference type="GO" id="GO:0005524">
    <property type="term" value="F:ATP binding"/>
    <property type="evidence" value="ECO:0007669"/>
    <property type="project" value="UniProtKB-KW"/>
</dbReference>
<dbReference type="PANTHER" id="PTHR28535">
    <property type="entry name" value="ZINC FINGER GRF-TYPE CONTAINING 1"/>
    <property type="match status" value="1"/>
</dbReference>
<dbReference type="Gene3D" id="3.40.50.300">
    <property type="entry name" value="P-loop containing nucleotide triphosphate hydrolases"/>
    <property type="match status" value="2"/>
</dbReference>
<evidence type="ECO:0000256" key="10">
    <source>
        <dbReference type="ARBA" id="ARBA00022840"/>
    </source>
</evidence>
<dbReference type="InterPro" id="IPR041679">
    <property type="entry name" value="DNA2/NAM7-like_C"/>
</dbReference>